<reference evidence="2 3" key="1">
    <citation type="journal article" date="2019" name="Nat. Ecol. Evol.">
        <title>Megaphylogeny resolves global patterns of mushroom evolution.</title>
        <authorList>
            <person name="Varga T."/>
            <person name="Krizsan K."/>
            <person name="Foldi C."/>
            <person name="Dima B."/>
            <person name="Sanchez-Garcia M."/>
            <person name="Sanchez-Ramirez S."/>
            <person name="Szollosi G.J."/>
            <person name="Szarkandi J.G."/>
            <person name="Papp V."/>
            <person name="Albert L."/>
            <person name="Andreopoulos W."/>
            <person name="Angelini C."/>
            <person name="Antonin V."/>
            <person name="Barry K.W."/>
            <person name="Bougher N.L."/>
            <person name="Buchanan P."/>
            <person name="Buyck B."/>
            <person name="Bense V."/>
            <person name="Catcheside P."/>
            <person name="Chovatia M."/>
            <person name="Cooper J."/>
            <person name="Damon W."/>
            <person name="Desjardin D."/>
            <person name="Finy P."/>
            <person name="Geml J."/>
            <person name="Haridas S."/>
            <person name="Hughes K."/>
            <person name="Justo A."/>
            <person name="Karasinski D."/>
            <person name="Kautmanova I."/>
            <person name="Kiss B."/>
            <person name="Kocsube S."/>
            <person name="Kotiranta H."/>
            <person name="LaButti K.M."/>
            <person name="Lechner B.E."/>
            <person name="Liimatainen K."/>
            <person name="Lipzen A."/>
            <person name="Lukacs Z."/>
            <person name="Mihaltcheva S."/>
            <person name="Morgado L.N."/>
            <person name="Niskanen T."/>
            <person name="Noordeloos M.E."/>
            <person name="Ohm R.A."/>
            <person name="Ortiz-Santana B."/>
            <person name="Ovrebo C."/>
            <person name="Racz N."/>
            <person name="Riley R."/>
            <person name="Savchenko A."/>
            <person name="Shiryaev A."/>
            <person name="Soop K."/>
            <person name="Spirin V."/>
            <person name="Szebenyi C."/>
            <person name="Tomsovsky M."/>
            <person name="Tulloss R.E."/>
            <person name="Uehling J."/>
            <person name="Grigoriev I.V."/>
            <person name="Vagvolgyi C."/>
            <person name="Papp T."/>
            <person name="Martin F.M."/>
            <person name="Miettinen O."/>
            <person name="Hibbett D.S."/>
            <person name="Nagy L.G."/>
        </authorList>
    </citation>
    <scope>NUCLEOTIDE SEQUENCE [LARGE SCALE GENOMIC DNA]</scope>
    <source>
        <strain evidence="2 3">OMC1185</strain>
    </source>
</reference>
<name>A0A5C3N7F8_9AGAM</name>
<feature type="region of interest" description="Disordered" evidence="1">
    <location>
        <begin position="564"/>
        <end position="602"/>
    </location>
</feature>
<organism evidence="2 3">
    <name type="scientific">Heliocybe sulcata</name>
    <dbReference type="NCBI Taxonomy" id="5364"/>
    <lineage>
        <taxon>Eukaryota</taxon>
        <taxon>Fungi</taxon>
        <taxon>Dikarya</taxon>
        <taxon>Basidiomycota</taxon>
        <taxon>Agaricomycotina</taxon>
        <taxon>Agaricomycetes</taxon>
        <taxon>Gloeophyllales</taxon>
        <taxon>Gloeophyllaceae</taxon>
        <taxon>Heliocybe</taxon>
    </lineage>
</organism>
<protein>
    <submittedName>
        <fullName evidence="2">Uncharacterized protein</fullName>
    </submittedName>
</protein>
<dbReference type="AlphaFoldDB" id="A0A5C3N7F8"/>
<dbReference type="EMBL" id="ML213508">
    <property type="protein sequence ID" value="TFK53182.1"/>
    <property type="molecule type" value="Genomic_DNA"/>
</dbReference>
<gene>
    <name evidence="2" type="ORF">OE88DRAFT_1352823</name>
</gene>
<dbReference type="PANTHER" id="PTHR40788:SF1">
    <property type="entry name" value="IPA PROTEIN"/>
    <property type="match status" value="1"/>
</dbReference>
<evidence type="ECO:0000256" key="1">
    <source>
        <dbReference type="SAM" id="MobiDB-lite"/>
    </source>
</evidence>
<evidence type="ECO:0000313" key="3">
    <source>
        <dbReference type="Proteomes" id="UP000305948"/>
    </source>
</evidence>
<keyword evidence="3" id="KW-1185">Reference proteome</keyword>
<evidence type="ECO:0000313" key="2">
    <source>
        <dbReference type="EMBL" id="TFK53182.1"/>
    </source>
</evidence>
<proteinExistence type="predicted"/>
<dbReference type="PANTHER" id="PTHR40788">
    <property type="entry name" value="CLR5 DOMAIN-CONTAINING PROTEIN-RELATED"/>
    <property type="match status" value="1"/>
</dbReference>
<dbReference type="STRING" id="5364.A0A5C3N7F8"/>
<dbReference type="Proteomes" id="UP000305948">
    <property type="component" value="Unassembled WGS sequence"/>
</dbReference>
<dbReference type="OrthoDB" id="2922289at2759"/>
<accession>A0A5C3N7F8</accession>
<sequence length="720" mass="81512">MSSIHAQRAKRWDTNPWQAERLANAFDYCHKTDEGRHALRAGRSLRTYGPQESRKKLEACAAPARRKYGTPYGNAKTWNEAAVEFGISYEAMKLYHEFTALNELCQPPRQKPAPRRRRGESSLAWAARRHASLLEGCKIPDVDWETTRAIAISEFDKVCDIMESLRTQPEIFIEATLRRSQSTILSPGVLHEDQETREFTQWHDAVRSRTYVFTVAHATWKDAAELFEHLARTGLTTASSIEREYKKNDAFMWRLVMCFAKVDFLGGLLWGHLQQILSWTEHFRPYCKRWRSQDGRAHVERNKAYIAKAGFEHAVDELVVRSICEHQHAGAFYNNLTTLLAKDPSQAKKFNAEAFDAMGDLAIVNEFMENVRESAFGQALRAHMKSLLAKDSAQNLGPYRHICSIDPGRLKLTKQPERSFWGHAYVVVDAAMTAWLGVTGSMNVGAQLDRVFMITVDPRAYPYLPLAFDELWDGMDKHLWHGSLALDIPGQAGTVAGEFGLTHPKDPRRPSYMQKMLRLAGESAERETQQLRAQTTPAPAQAVHVPPVASVDSTVKSGHAYVKEMGTKESKSKTRASVPEADTSLEQVDEEPGEERLEDFPLDLPPEFKLGRKVLKIFAQILDPDPGTQSDENAPRKGQIRWGDFEKAMRRIGFAVIQTAGSSVRFDPPAQTARPISFHRPHPDPVLSPILIRWIGGRLRRCYGWTQATFSRLDEPNVPE</sequence>